<sequence length="100" mass="11723">MGYLNLFGRDIYPSSPLKIFNLNAPIPYLSFEERLTRLVLSLPWIKIQPALQLVVMNPMMLSHVRPLCPRVVWECISNMYYTAFGVFIRGHHFKFDHQPS</sequence>
<keyword evidence="3" id="KW-1185">Reference proteome</keyword>
<evidence type="ECO:0000313" key="3">
    <source>
        <dbReference type="Proteomes" id="UP000266723"/>
    </source>
</evidence>
<evidence type="ECO:0000313" key="2">
    <source>
        <dbReference type="EMBL" id="KAF3594639.1"/>
    </source>
</evidence>
<protein>
    <submittedName>
        <fullName evidence="1">Uncharacterized protein</fullName>
    </submittedName>
</protein>
<accession>A0A3N6R2I1</accession>
<name>A0A3N6R2I1_BRACR</name>
<comment type="caution">
    <text evidence="1">The sequence shown here is derived from an EMBL/GenBank/DDBJ whole genome shotgun (WGS) entry which is preliminary data.</text>
</comment>
<dbReference type="AlphaFoldDB" id="A0A3N6R2I1"/>
<evidence type="ECO:0000313" key="1">
    <source>
        <dbReference type="EMBL" id="KAF2530695.1"/>
    </source>
</evidence>
<gene>
    <name evidence="2" type="ORF">DY000_02020670</name>
    <name evidence="1" type="ORF">F2Q70_00029282</name>
</gene>
<organism evidence="1">
    <name type="scientific">Brassica cretica</name>
    <name type="common">Mustard</name>
    <dbReference type="NCBI Taxonomy" id="69181"/>
    <lineage>
        <taxon>Eukaryota</taxon>
        <taxon>Viridiplantae</taxon>
        <taxon>Streptophyta</taxon>
        <taxon>Embryophyta</taxon>
        <taxon>Tracheophyta</taxon>
        <taxon>Spermatophyta</taxon>
        <taxon>Magnoliopsida</taxon>
        <taxon>eudicotyledons</taxon>
        <taxon>Gunneridae</taxon>
        <taxon>Pentapetalae</taxon>
        <taxon>rosids</taxon>
        <taxon>malvids</taxon>
        <taxon>Brassicales</taxon>
        <taxon>Brassicaceae</taxon>
        <taxon>Brassiceae</taxon>
        <taxon>Brassica</taxon>
    </lineage>
</organism>
<reference evidence="1" key="1">
    <citation type="submission" date="2019-12" db="EMBL/GenBank/DDBJ databases">
        <title>Genome sequencing and annotation of Brassica cretica.</title>
        <authorList>
            <person name="Studholme D.J."/>
            <person name="Sarris P.F."/>
        </authorList>
    </citation>
    <scope>NUCLEOTIDE SEQUENCE</scope>
    <source>
        <strain evidence="1">PFS-102/07</strain>
        <tissue evidence="1">Leaf</tissue>
    </source>
</reference>
<dbReference type="Proteomes" id="UP000266723">
    <property type="component" value="Unassembled WGS sequence"/>
</dbReference>
<reference evidence="2" key="2">
    <citation type="submission" date="2019-12" db="EMBL/GenBank/DDBJ databases">
        <authorList>
            <person name="Studholme D.J."/>
            <person name="Sarris P."/>
        </authorList>
    </citation>
    <scope>NUCLEOTIDE SEQUENCE</scope>
    <source>
        <strain evidence="2">PFS-1207/04</strain>
        <tissue evidence="2">Leaf</tissue>
    </source>
</reference>
<dbReference type="EMBL" id="QGKV02000299">
    <property type="protein sequence ID" value="KAF3594639.1"/>
    <property type="molecule type" value="Genomic_DNA"/>
</dbReference>
<reference evidence="2 3" key="3">
    <citation type="journal article" date="2020" name="BMC Genomics">
        <title>Intraspecific diversification of the crop wild relative Brassica cretica Lam. using demographic model selection.</title>
        <authorList>
            <person name="Kioukis A."/>
            <person name="Michalopoulou V.A."/>
            <person name="Briers L."/>
            <person name="Pirintsos S."/>
            <person name="Studholme D.J."/>
            <person name="Pavlidis P."/>
            <person name="Sarris P.F."/>
        </authorList>
    </citation>
    <scope>NUCLEOTIDE SEQUENCE [LARGE SCALE GENOMIC DNA]</scope>
    <source>
        <strain evidence="3">cv. PFS-1207/04</strain>
        <strain evidence="2">PFS-1207/04</strain>
    </source>
</reference>
<dbReference type="EMBL" id="QGKY02002305">
    <property type="protein sequence ID" value="KAF2530695.1"/>
    <property type="molecule type" value="Genomic_DNA"/>
</dbReference>
<proteinExistence type="predicted"/>